<protein>
    <submittedName>
        <fullName evidence="9">Iron ABC transporter permease</fullName>
    </submittedName>
</protein>
<evidence type="ECO:0000256" key="1">
    <source>
        <dbReference type="ARBA" id="ARBA00004651"/>
    </source>
</evidence>
<accession>A0ABY5A1Y0</accession>
<feature type="transmembrane region" description="Helical" evidence="8">
    <location>
        <begin position="133"/>
        <end position="151"/>
    </location>
</feature>
<feature type="transmembrane region" description="Helical" evidence="8">
    <location>
        <begin position="321"/>
        <end position="340"/>
    </location>
</feature>
<feature type="transmembrane region" description="Helical" evidence="8">
    <location>
        <begin position="291"/>
        <end position="309"/>
    </location>
</feature>
<name>A0ABY5A1Y0_9CAUL</name>
<evidence type="ECO:0000256" key="8">
    <source>
        <dbReference type="SAM" id="Phobius"/>
    </source>
</evidence>
<comment type="subcellular location">
    <subcellularLocation>
        <location evidence="1">Cell membrane</location>
        <topology evidence="1">Multi-pass membrane protein</topology>
    </subcellularLocation>
</comment>
<dbReference type="InterPro" id="IPR037294">
    <property type="entry name" value="ABC_BtuC-like"/>
</dbReference>
<evidence type="ECO:0000256" key="7">
    <source>
        <dbReference type="ARBA" id="ARBA00023136"/>
    </source>
</evidence>
<feature type="transmembrane region" description="Helical" evidence="8">
    <location>
        <begin position="104"/>
        <end position="127"/>
    </location>
</feature>
<keyword evidence="4" id="KW-1003">Cell membrane</keyword>
<dbReference type="SUPFAM" id="SSF81345">
    <property type="entry name" value="ABC transporter involved in vitamin B12 uptake, BtuC"/>
    <property type="match status" value="1"/>
</dbReference>
<comment type="similarity">
    <text evidence="2">Belongs to the binding-protein-dependent transport system permease family. FecCD subfamily.</text>
</comment>
<reference evidence="9 10" key="1">
    <citation type="submission" date="2022-04" db="EMBL/GenBank/DDBJ databases">
        <title>Genome sequence of soybean root-associated Caulobacter segnis RL271.</title>
        <authorList>
            <person name="Longley R."/>
            <person name="Bonito G."/>
            <person name="Trigodet F."/>
            <person name="Crosson S."/>
            <person name="Fiebig A."/>
        </authorList>
    </citation>
    <scope>NUCLEOTIDE SEQUENCE [LARGE SCALE GENOMIC DNA]</scope>
    <source>
        <strain evidence="9 10">RL271</strain>
    </source>
</reference>
<evidence type="ECO:0000313" key="9">
    <source>
        <dbReference type="EMBL" id="USQ98589.1"/>
    </source>
</evidence>
<keyword evidence="7 8" id="KW-0472">Membrane</keyword>
<evidence type="ECO:0000256" key="3">
    <source>
        <dbReference type="ARBA" id="ARBA00022448"/>
    </source>
</evidence>
<organism evidence="9 10">
    <name type="scientific">Caulobacter segnis</name>
    <dbReference type="NCBI Taxonomy" id="88688"/>
    <lineage>
        <taxon>Bacteria</taxon>
        <taxon>Pseudomonadati</taxon>
        <taxon>Pseudomonadota</taxon>
        <taxon>Alphaproteobacteria</taxon>
        <taxon>Caulobacterales</taxon>
        <taxon>Caulobacteraceae</taxon>
        <taxon>Caulobacter</taxon>
    </lineage>
</organism>
<dbReference type="InterPro" id="IPR000522">
    <property type="entry name" value="ABC_transptr_permease_BtuC"/>
</dbReference>
<dbReference type="Pfam" id="PF01032">
    <property type="entry name" value="FecCD"/>
    <property type="match status" value="1"/>
</dbReference>
<feature type="transmembrane region" description="Helical" evidence="8">
    <location>
        <begin position="245"/>
        <end position="271"/>
    </location>
</feature>
<dbReference type="Proteomes" id="UP001057520">
    <property type="component" value="Chromosome"/>
</dbReference>
<evidence type="ECO:0000256" key="4">
    <source>
        <dbReference type="ARBA" id="ARBA00022475"/>
    </source>
</evidence>
<dbReference type="PANTHER" id="PTHR30472:SF25">
    <property type="entry name" value="ABC TRANSPORTER PERMEASE PROTEIN MJ0876-RELATED"/>
    <property type="match status" value="1"/>
</dbReference>
<keyword evidence="6 8" id="KW-1133">Transmembrane helix</keyword>
<keyword evidence="5 8" id="KW-0812">Transmembrane</keyword>
<evidence type="ECO:0000256" key="5">
    <source>
        <dbReference type="ARBA" id="ARBA00022692"/>
    </source>
</evidence>
<keyword evidence="10" id="KW-1185">Reference proteome</keyword>
<dbReference type="CDD" id="cd06550">
    <property type="entry name" value="TM_ABC_iron-siderophores_like"/>
    <property type="match status" value="1"/>
</dbReference>
<feature type="transmembrane region" description="Helical" evidence="8">
    <location>
        <begin position="74"/>
        <end position="92"/>
    </location>
</feature>
<dbReference type="PANTHER" id="PTHR30472">
    <property type="entry name" value="FERRIC ENTEROBACTIN TRANSPORT SYSTEM PERMEASE PROTEIN"/>
    <property type="match status" value="1"/>
</dbReference>
<dbReference type="EMBL" id="CP096040">
    <property type="protein sequence ID" value="USQ98589.1"/>
    <property type="molecule type" value="Genomic_DNA"/>
</dbReference>
<proteinExistence type="inferred from homology"/>
<evidence type="ECO:0000256" key="2">
    <source>
        <dbReference type="ARBA" id="ARBA00007935"/>
    </source>
</evidence>
<evidence type="ECO:0000313" key="10">
    <source>
        <dbReference type="Proteomes" id="UP001057520"/>
    </source>
</evidence>
<sequence>MSRLVRRRGRRNAGQGRAMSLSRLCLLMLLVLAGAALLAVSLGETPFALSQYVQALSHPASPPGEVLWTIRGPRVAVAALVGAALGLAGAAMQGLLRNPLADPGVLGVSAVSGLGAALAISAGLAVVPGAIELSALVGALVAGAMVVALAARFREPEALILFGVALSAFGGALTALVFNLSPSPVATAEILAWLMGSVENRDWTDALRALIPMAVGAALCLRAGRGLRMLTLGEEAARMSGLPMSALRVYAVAGSALLTGAAVAAAGVIGFVGLAAPHLVRALVKDDPQRILWPSALAGALLLVLADLAGRLIPTDQELKLGVVTALFGAPAFAVLAWRASRSWRA</sequence>
<dbReference type="Gene3D" id="1.10.3470.10">
    <property type="entry name" value="ABC transporter involved in vitamin B12 uptake, BtuC"/>
    <property type="match status" value="1"/>
</dbReference>
<gene>
    <name evidence="9" type="ORF">MZV50_15850</name>
</gene>
<feature type="transmembrane region" description="Helical" evidence="8">
    <location>
        <begin position="158"/>
        <end position="178"/>
    </location>
</feature>
<evidence type="ECO:0000256" key="6">
    <source>
        <dbReference type="ARBA" id="ARBA00022989"/>
    </source>
</evidence>
<keyword evidence="3" id="KW-0813">Transport</keyword>